<sequence length="170" mass="18504">YSLNPDLTREDLVDIIEQTAQKVGSYTYSTTTGRPNGDWNNEMGYGLLNAEEAVALVRPDLLTTFSVPRGSAIPNGFRQFSYVHTLGCGGPNLSNVFNSVLNWWGGSSGLYQFTLETTDGVPRSYTNIPDYGTYSLHTSTPEIAITSSIGFTGLDGDYWVNLDGSNVVLV</sequence>
<name>A0A060CJC5_9BACT</name>
<feature type="non-terminal residue" evidence="1">
    <location>
        <position position="1"/>
    </location>
</feature>
<feature type="non-terminal residue" evidence="1">
    <location>
        <position position="170"/>
    </location>
</feature>
<organism evidence="1">
    <name type="scientific">uncultured Flammeovirga sp</name>
    <dbReference type="NCBI Taxonomy" id="1230373"/>
    <lineage>
        <taxon>Bacteria</taxon>
        <taxon>Pseudomonadati</taxon>
        <taxon>Bacteroidota</taxon>
        <taxon>Cytophagia</taxon>
        <taxon>Cytophagales</taxon>
        <taxon>Flammeovirgaceae</taxon>
        <taxon>Flammeovirga</taxon>
        <taxon>environmental samples</taxon>
    </lineage>
</organism>
<reference evidence="1" key="1">
    <citation type="journal article" date="2013" name="Environ. Microbiol.">
        <title>Seasonally variable intestinal metagenomes of the red palm weevil (Rhynchophorus ferrugineus).</title>
        <authorList>
            <person name="Jia S."/>
            <person name="Zhang X."/>
            <person name="Zhang G."/>
            <person name="Yin A."/>
            <person name="Zhang S."/>
            <person name="Li F."/>
            <person name="Wang L."/>
            <person name="Zhao D."/>
            <person name="Yun Q."/>
            <person name="Tala"/>
            <person name="Wang J."/>
            <person name="Sun G."/>
            <person name="Baabdullah M."/>
            <person name="Yu X."/>
            <person name="Hu S."/>
            <person name="Al-Mssallem I.S."/>
            <person name="Yu J."/>
        </authorList>
    </citation>
    <scope>NUCLEOTIDE SEQUENCE</scope>
</reference>
<proteinExistence type="predicted"/>
<dbReference type="InterPro" id="IPR036852">
    <property type="entry name" value="Peptidase_S8/S53_dom_sf"/>
</dbReference>
<dbReference type="GO" id="GO:0004252">
    <property type="term" value="F:serine-type endopeptidase activity"/>
    <property type="evidence" value="ECO:0007669"/>
    <property type="project" value="InterPro"/>
</dbReference>
<dbReference type="SUPFAM" id="SSF52743">
    <property type="entry name" value="Subtilisin-like"/>
    <property type="match status" value="1"/>
</dbReference>
<protein>
    <submittedName>
        <fullName evidence="1">CAZy families CBM3 protein</fullName>
    </submittedName>
</protein>
<dbReference type="Gene3D" id="3.40.50.200">
    <property type="entry name" value="Peptidase S8/S53 domain"/>
    <property type="match status" value="1"/>
</dbReference>
<dbReference type="AlphaFoldDB" id="A0A060CJC5"/>
<dbReference type="EMBL" id="KF127703">
    <property type="protein sequence ID" value="AIA95062.1"/>
    <property type="molecule type" value="Genomic_DNA"/>
</dbReference>
<accession>A0A060CJC5</accession>
<dbReference type="GO" id="GO:0006508">
    <property type="term" value="P:proteolysis"/>
    <property type="evidence" value="ECO:0007669"/>
    <property type="project" value="InterPro"/>
</dbReference>
<evidence type="ECO:0000313" key="1">
    <source>
        <dbReference type="EMBL" id="AIA95062.1"/>
    </source>
</evidence>